<dbReference type="SUPFAM" id="SSF53383">
    <property type="entry name" value="PLP-dependent transferases"/>
    <property type="match status" value="1"/>
</dbReference>
<name>A0ABW0EP18_9PSEU</name>
<dbReference type="CDD" id="cd00616">
    <property type="entry name" value="AHBA_syn"/>
    <property type="match status" value="1"/>
</dbReference>
<dbReference type="GO" id="GO:0008483">
    <property type="term" value="F:transaminase activity"/>
    <property type="evidence" value="ECO:0007669"/>
    <property type="project" value="UniProtKB-KW"/>
</dbReference>
<dbReference type="EMBL" id="JBHSKF010000009">
    <property type="protein sequence ID" value="MFC5289074.1"/>
    <property type="molecule type" value="Genomic_DNA"/>
</dbReference>
<dbReference type="PIRSF" id="PIRSF000390">
    <property type="entry name" value="PLP_StrS"/>
    <property type="match status" value="1"/>
</dbReference>
<evidence type="ECO:0000256" key="2">
    <source>
        <dbReference type="ARBA" id="ARBA00037999"/>
    </source>
</evidence>
<dbReference type="Gene3D" id="3.40.640.10">
    <property type="entry name" value="Type I PLP-dependent aspartate aminotransferase-like (Major domain)"/>
    <property type="match status" value="1"/>
</dbReference>
<comment type="caution">
    <text evidence="4">The sequence shown here is derived from an EMBL/GenBank/DDBJ whole genome shotgun (WGS) entry which is preliminary data.</text>
</comment>
<proteinExistence type="inferred from homology"/>
<keyword evidence="5" id="KW-1185">Reference proteome</keyword>
<accession>A0ABW0EP18</accession>
<dbReference type="InterPro" id="IPR000653">
    <property type="entry name" value="DegT/StrS_aminotransferase"/>
</dbReference>
<dbReference type="InterPro" id="IPR015424">
    <property type="entry name" value="PyrdxlP-dep_Trfase"/>
</dbReference>
<dbReference type="RefSeq" id="WP_378248918.1">
    <property type="nucleotide sequence ID" value="NZ_JBHSKF010000009.1"/>
</dbReference>
<dbReference type="Gene3D" id="3.90.1150.10">
    <property type="entry name" value="Aspartate Aminotransferase, domain 1"/>
    <property type="match status" value="1"/>
</dbReference>
<dbReference type="InterPro" id="IPR015422">
    <property type="entry name" value="PyrdxlP-dep_Trfase_small"/>
</dbReference>
<evidence type="ECO:0000256" key="1">
    <source>
        <dbReference type="ARBA" id="ARBA00022898"/>
    </source>
</evidence>
<dbReference type="PANTHER" id="PTHR30244:SF9">
    <property type="entry name" value="PROTEIN RV3402C"/>
    <property type="match status" value="1"/>
</dbReference>
<dbReference type="Proteomes" id="UP001596157">
    <property type="component" value="Unassembled WGS sequence"/>
</dbReference>
<gene>
    <name evidence="4" type="ORF">ACFPM7_18650</name>
</gene>
<dbReference type="InterPro" id="IPR015421">
    <property type="entry name" value="PyrdxlP-dep_Trfase_major"/>
</dbReference>
<evidence type="ECO:0000313" key="5">
    <source>
        <dbReference type="Proteomes" id="UP001596157"/>
    </source>
</evidence>
<sequence length="398" mass="43001">MKRDIGDLALFGGRPSFLRPLHVNTPNNFDRDRLYERLDWALDNRWLSNAGPLVLEFEERVAELAGTKHCIATCNATVALHLLVRAAGLTGEVLMPSLTFSATAHSVRWLGLEPVFCDIDPETGCVDPAEVEAKITERTSAIFAVHLWGQVAAVEELTAIGERHGIPVYFDAAHAIGCTLEGKPVGGFGAAEVFSFHATKMVSAFEGGAITTDDDELAAVLRGLKNFGKGLPEGHEMGGTNGKMSEASAAMGLTSLESYERSLSHNKHNYAAYESELDSIPGVRLFTGTTPETNNQQYAVVEVDEEVTGIGRDLLMQVLRAENVMVIPPIGAPACHEIEPYRRTPVPLPHTERLTARVMALPTGSTVGREQVRRVCDIIRCAVANGPAVRAGQHRSAA</sequence>
<protein>
    <submittedName>
        <fullName evidence="4">Aminotransferase class I/II-fold pyridoxal phosphate-dependent enzyme</fullName>
    </submittedName>
</protein>
<evidence type="ECO:0000313" key="4">
    <source>
        <dbReference type="EMBL" id="MFC5289074.1"/>
    </source>
</evidence>
<dbReference type="Pfam" id="PF01041">
    <property type="entry name" value="DegT_DnrJ_EryC1"/>
    <property type="match status" value="1"/>
</dbReference>
<keyword evidence="4" id="KW-0808">Transferase</keyword>
<keyword evidence="4" id="KW-0032">Aminotransferase</keyword>
<keyword evidence="1 3" id="KW-0663">Pyridoxal phosphate</keyword>
<dbReference type="PANTHER" id="PTHR30244">
    <property type="entry name" value="TRANSAMINASE"/>
    <property type="match status" value="1"/>
</dbReference>
<reference evidence="5" key="1">
    <citation type="journal article" date="2019" name="Int. J. Syst. Evol. Microbiol.">
        <title>The Global Catalogue of Microorganisms (GCM) 10K type strain sequencing project: providing services to taxonomists for standard genome sequencing and annotation.</title>
        <authorList>
            <consortium name="The Broad Institute Genomics Platform"/>
            <consortium name="The Broad Institute Genome Sequencing Center for Infectious Disease"/>
            <person name="Wu L."/>
            <person name="Ma J."/>
        </authorList>
    </citation>
    <scope>NUCLEOTIDE SEQUENCE [LARGE SCALE GENOMIC DNA]</scope>
    <source>
        <strain evidence="5">CCUG 59778</strain>
    </source>
</reference>
<organism evidence="4 5">
    <name type="scientific">Actinokineospora guangxiensis</name>
    <dbReference type="NCBI Taxonomy" id="1490288"/>
    <lineage>
        <taxon>Bacteria</taxon>
        <taxon>Bacillati</taxon>
        <taxon>Actinomycetota</taxon>
        <taxon>Actinomycetes</taxon>
        <taxon>Pseudonocardiales</taxon>
        <taxon>Pseudonocardiaceae</taxon>
        <taxon>Actinokineospora</taxon>
    </lineage>
</organism>
<evidence type="ECO:0000256" key="3">
    <source>
        <dbReference type="RuleBase" id="RU004508"/>
    </source>
</evidence>
<comment type="similarity">
    <text evidence="2 3">Belongs to the DegT/DnrJ/EryC1 family.</text>
</comment>